<keyword evidence="3" id="KW-1185">Reference proteome</keyword>
<evidence type="ECO:0000313" key="2">
    <source>
        <dbReference type="EMBL" id="KHN94381.1"/>
    </source>
</evidence>
<feature type="transmembrane region" description="Helical" evidence="1">
    <location>
        <begin position="101"/>
        <end position="125"/>
    </location>
</feature>
<feature type="transmembrane region" description="Helical" evidence="1">
    <location>
        <begin position="69"/>
        <end position="95"/>
    </location>
</feature>
<dbReference type="AlphaFoldDB" id="A0A0B2WET7"/>
<evidence type="ECO:0000256" key="1">
    <source>
        <dbReference type="SAM" id="Phobius"/>
    </source>
</evidence>
<protein>
    <submittedName>
        <fullName evidence="2">Uncharacterized protein</fullName>
    </submittedName>
</protein>
<feature type="transmembrane region" description="Helical" evidence="1">
    <location>
        <begin position="38"/>
        <end position="57"/>
    </location>
</feature>
<dbReference type="STRING" id="1081103.A0A0B2WET7"/>
<dbReference type="PANTHER" id="PTHR35184">
    <property type="entry name" value="YALI0C10208P"/>
    <property type="match status" value="1"/>
</dbReference>
<feature type="transmembrane region" description="Helical" evidence="1">
    <location>
        <begin position="256"/>
        <end position="276"/>
    </location>
</feature>
<gene>
    <name evidence="2" type="ORF">MAM_07697</name>
</gene>
<feature type="transmembrane region" description="Helical" evidence="1">
    <location>
        <begin position="181"/>
        <end position="201"/>
    </location>
</feature>
<dbReference type="Pfam" id="PF11309">
    <property type="entry name" value="DUF3112"/>
    <property type="match status" value="1"/>
</dbReference>
<reference evidence="2 3" key="1">
    <citation type="journal article" date="2014" name="Proc. Natl. Acad. Sci. U.S.A.">
        <title>Trajectory and genomic determinants of fungal-pathogen speciation and host adaptation.</title>
        <authorList>
            <person name="Hu X."/>
            <person name="Xiao G."/>
            <person name="Zheng P."/>
            <person name="Shang Y."/>
            <person name="Su Y."/>
            <person name="Zhang X."/>
            <person name="Liu X."/>
            <person name="Zhan S."/>
            <person name="St Leger R.J."/>
            <person name="Wang C."/>
        </authorList>
    </citation>
    <scope>NUCLEOTIDE SEQUENCE [LARGE SCALE GENOMIC DNA]</scope>
    <source>
        <strain evidence="2 3">ARSEF 1941</strain>
    </source>
</reference>
<keyword evidence="1" id="KW-0812">Transmembrane</keyword>
<accession>A0A0B2WET7</accession>
<dbReference type="PANTHER" id="PTHR35184:SF1">
    <property type="entry name" value="INTEGRAL MEMBRANE PROTEIN"/>
    <property type="match status" value="1"/>
</dbReference>
<comment type="caution">
    <text evidence="2">The sequence shown here is derived from an EMBL/GenBank/DDBJ whole genome shotgun (WGS) entry which is preliminary data.</text>
</comment>
<dbReference type="EMBL" id="AZHE01000035">
    <property type="protein sequence ID" value="KHN94381.1"/>
    <property type="molecule type" value="Genomic_DNA"/>
</dbReference>
<sequence>MNAQVLPSELVLAGRQMGKPTAQMKRLLGGFPTPMPDAPVSVMFLLLFCVGGFLHMNMYKANSKRGHKFLISGLMFDFCMVRVVTFIFRILWAYIGLHTSGVVLVGIMVQNGGAVVISAINLFFVQRLIRAMHPSIGWHPAFSQTSLLLIWSCPAVTMMNLIAGCINALVPTQEKGAETVLKIGGCWNMMLAVTPLVWLFMASAKPGPTPENFGVGDFRAKASLLVFGASLMTVGAAVRLAVFFNQGGPDRLFSKATLYITQFVFELLIVFVYAFFRIDQIYHIPNGSSGPGDYSANSCPVRRWTPEEIEREVGKLGIRYEILTSRRSNKMAPVFALLYPSSNGGPFQTVANSEKELPGVPREYENRSLPQRPRRVSRLDIFTGNAYPEQLLRSKRTAKYMEMTPTVSYSHHDYDQRQYV</sequence>
<dbReference type="RefSeq" id="XP_040675447.1">
    <property type="nucleotide sequence ID" value="XM_040826495.1"/>
</dbReference>
<keyword evidence="1" id="KW-1133">Transmembrane helix</keyword>
<organism evidence="2 3">
    <name type="scientific">Metarhizium album (strain ARSEF 1941)</name>
    <dbReference type="NCBI Taxonomy" id="1081103"/>
    <lineage>
        <taxon>Eukaryota</taxon>
        <taxon>Fungi</taxon>
        <taxon>Dikarya</taxon>
        <taxon>Ascomycota</taxon>
        <taxon>Pezizomycotina</taxon>
        <taxon>Sordariomycetes</taxon>
        <taxon>Hypocreomycetidae</taxon>
        <taxon>Hypocreales</taxon>
        <taxon>Clavicipitaceae</taxon>
        <taxon>Metarhizium</taxon>
    </lineage>
</organism>
<feature type="transmembrane region" description="Helical" evidence="1">
    <location>
        <begin position="222"/>
        <end position="244"/>
    </location>
</feature>
<name>A0A0B2WET7_METAS</name>
<keyword evidence="1" id="KW-0472">Membrane</keyword>
<evidence type="ECO:0000313" key="3">
    <source>
        <dbReference type="Proteomes" id="UP000030816"/>
    </source>
</evidence>
<feature type="transmembrane region" description="Helical" evidence="1">
    <location>
        <begin position="146"/>
        <end position="169"/>
    </location>
</feature>
<proteinExistence type="predicted"/>
<dbReference type="OrthoDB" id="3357002at2759"/>
<dbReference type="HOGENOM" id="CLU_024263_2_1_1"/>
<dbReference type="InterPro" id="IPR021460">
    <property type="entry name" value="DUF3112"/>
</dbReference>
<dbReference type="Proteomes" id="UP000030816">
    <property type="component" value="Unassembled WGS sequence"/>
</dbReference>
<dbReference type="GeneID" id="63742152"/>